<dbReference type="PANTHER" id="PTHR13582:SF0">
    <property type="entry name" value="M-PHASE PHOSPHOPROTEIN 6"/>
    <property type="match status" value="1"/>
</dbReference>
<feature type="compositionally biased region" description="Low complexity" evidence="1">
    <location>
        <begin position="99"/>
        <end position="109"/>
    </location>
</feature>
<dbReference type="Pfam" id="PF10175">
    <property type="entry name" value="MPP6"/>
    <property type="match status" value="1"/>
</dbReference>
<protein>
    <submittedName>
        <fullName evidence="2">Uncharacterized protein</fullName>
    </submittedName>
</protein>
<dbReference type="InterPro" id="IPR019324">
    <property type="entry name" value="MPP6"/>
</dbReference>
<gene>
    <name evidence="2" type="ORF">CEPIT_LOCUS29640</name>
</gene>
<dbReference type="Proteomes" id="UP001152523">
    <property type="component" value="Unassembled WGS sequence"/>
</dbReference>
<comment type="caution">
    <text evidence="2">The sequence shown here is derived from an EMBL/GenBank/DDBJ whole genome shotgun (WGS) entry which is preliminary data.</text>
</comment>
<dbReference type="AlphaFoldDB" id="A0AAV0F1E8"/>
<dbReference type="GO" id="GO:0000460">
    <property type="term" value="P:maturation of 5.8S rRNA"/>
    <property type="evidence" value="ECO:0007669"/>
    <property type="project" value="TreeGrafter"/>
</dbReference>
<name>A0AAV0F1E8_9ASTE</name>
<feature type="compositionally biased region" description="Basic and acidic residues" evidence="1">
    <location>
        <begin position="85"/>
        <end position="98"/>
    </location>
</feature>
<reference evidence="2" key="1">
    <citation type="submission" date="2022-07" db="EMBL/GenBank/DDBJ databases">
        <authorList>
            <person name="Macas J."/>
            <person name="Novak P."/>
            <person name="Neumann P."/>
        </authorList>
    </citation>
    <scope>NUCLEOTIDE SEQUENCE</scope>
</reference>
<evidence type="ECO:0000313" key="2">
    <source>
        <dbReference type="EMBL" id="CAH9129174.1"/>
    </source>
</evidence>
<sequence length="198" mass="21695">MPTESPEIRMAKRELSSTLKNLKFMQRASNNGEGKAKQAEDSMPGGNLPSSSAPKRCVIIMEGDPHPGARKGRMSFQNFNPAIDKLNEDGVKPSKSEASETTSGTSEIISNRENGLSQDGPENSSNLKNSSTDATGDHKRKQEDTVSDVHMPNKTHKNVHGYEGPSSSGKKKSQKQPKCEKLDWSVLRPPKFQNKKCT</sequence>
<dbReference type="PANTHER" id="PTHR13582">
    <property type="entry name" value="M-PHASE PHOSPHOPROTEIN 6"/>
    <property type="match status" value="1"/>
</dbReference>
<proteinExistence type="predicted"/>
<dbReference type="EMBL" id="CAMAPF010000955">
    <property type="protein sequence ID" value="CAH9129174.1"/>
    <property type="molecule type" value="Genomic_DNA"/>
</dbReference>
<accession>A0AAV0F1E8</accession>
<feature type="compositionally biased region" description="Polar residues" evidence="1">
    <location>
        <begin position="111"/>
        <end position="134"/>
    </location>
</feature>
<evidence type="ECO:0000313" key="3">
    <source>
        <dbReference type="Proteomes" id="UP001152523"/>
    </source>
</evidence>
<feature type="compositionally biased region" description="Basic and acidic residues" evidence="1">
    <location>
        <begin position="135"/>
        <end position="144"/>
    </location>
</feature>
<keyword evidence="3" id="KW-1185">Reference proteome</keyword>
<organism evidence="2 3">
    <name type="scientific">Cuscuta epithymum</name>
    <dbReference type="NCBI Taxonomy" id="186058"/>
    <lineage>
        <taxon>Eukaryota</taxon>
        <taxon>Viridiplantae</taxon>
        <taxon>Streptophyta</taxon>
        <taxon>Embryophyta</taxon>
        <taxon>Tracheophyta</taxon>
        <taxon>Spermatophyta</taxon>
        <taxon>Magnoliopsida</taxon>
        <taxon>eudicotyledons</taxon>
        <taxon>Gunneridae</taxon>
        <taxon>Pentapetalae</taxon>
        <taxon>asterids</taxon>
        <taxon>lamiids</taxon>
        <taxon>Solanales</taxon>
        <taxon>Convolvulaceae</taxon>
        <taxon>Cuscuteae</taxon>
        <taxon>Cuscuta</taxon>
        <taxon>Cuscuta subgen. Cuscuta</taxon>
    </lineage>
</organism>
<evidence type="ECO:0000256" key="1">
    <source>
        <dbReference type="SAM" id="MobiDB-lite"/>
    </source>
</evidence>
<feature type="region of interest" description="Disordered" evidence="1">
    <location>
        <begin position="26"/>
        <end position="198"/>
    </location>
</feature>